<evidence type="ECO:0000313" key="3">
    <source>
        <dbReference type="EMBL" id="CCQ37249.1"/>
    </source>
</evidence>
<keyword evidence="2" id="KW-0812">Transmembrane</keyword>
<reference evidence="3 4" key="1">
    <citation type="journal article" date="2013" name="Genome Announc.">
        <title>Genome of the haloarchaeon Natronomonas moolapensis, a neutrophilic member of a previously haloalkaliphilic genus.</title>
        <authorList>
            <person name="Dyall-Smith M.L."/>
            <person name="Pfeiffer F."/>
            <person name="Oberwinkler T."/>
            <person name="Klee K."/>
            <person name="Rampp M."/>
            <person name="Palm P."/>
            <person name="Gross K."/>
            <person name="Schuster S.C."/>
            <person name="Oesterhelt D."/>
        </authorList>
    </citation>
    <scope>NUCLEOTIDE SEQUENCE [LARGE SCALE GENOMIC DNA]</scope>
    <source>
        <strain evidence="4">DSM 18674 / JCM 14361 / 8.8.11</strain>
    </source>
</reference>
<name>M1XSB4_NATM8</name>
<keyword evidence="2" id="KW-0472">Membrane</keyword>
<dbReference type="Proteomes" id="UP000011867">
    <property type="component" value="Chromosome"/>
</dbReference>
<feature type="transmembrane region" description="Helical" evidence="2">
    <location>
        <begin position="86"/>
        <end position="107"/>
    </location>
</feature>
<keyword evidence="4" id="KW-1185">Reference proteome</keyword>
<gene>
    <name evidence="3" type="ordered locus">Nmlp_3107</name>
</gene>
<dbReference type="EMBL" id="HF582854">
    <property type="protein sequence ID" value="CCQ37249.1"/>
    <property type="molecule type" value="Genomic_DNA"/>
</dbReference>
<keyword evidence="2" id="KW-1133">Transmembrane helix</keyword>
<evidence type="ECO:0000313" key="4">
    <source>
        <dbReference type="Proteomes" id="UP000011867"/>
    </source>
</evidence>
<accession>M1XSB4</accession>
<protein>
    <submittedName>
        <fullName evidence="3">Uncharacterized protein</fullName>
    </submittedName>
</protein>
<dbReference type="AlphaFoldDB" id="M1XSB4"/>
<dbReference type="HOGENOM" id="CLU_1369565_0_0_2"/>
<dbReference type="STRING" id="268739.Nmlp_3107"/>
<dbReference type="RefSeq" id="WP_015409998.1">
    <property type="nucleotide sequence ID" value="NC_020388.1"/>
</dbReference>
<proteinExistence type="predicted"/>
<evidence type="ECO:0000256" key="1">
    <source>
        <dbReference type="SAM" id="MobiDB-lite"/>
    </source>
</evidence>
<dbReference type="OrthoDB" id="242058at2157"/>
<feature type="region of interest" description="Disordered" evidence="1">
    <location>
        <begin position="1"/>
        <end position="29"/>
    </location>
</feature>
<organism evidence="3 4">
    <name type="scientific">Natronomonas moolapensis (strain DSM 18674 / CECT 7526 / JCM 14361 / 8.8.11)</name>
    <dbReference type="NCBI Taxonomy" id="268739"/>
    <lineage>
        <taxon>Archaea</taxon>
        <taxon>Methanobacteriati</taxon>
        <taxon>Methanobacteriota</taxon>
        <taxon>Stenosarchaea group</taxon>
        <taxon>Halobacteria</taxon>
        <taxon>Halobacteriales</taxon>
        <taxon>Natronomonadaceae</taxon>
        <taxon>Natronomonas</taxon>
    </lineage>
</organism>
<dbReference type="GeneID" id="14651701"/>
<feature type="transmembrane region" description="Helical" evidence="2">
    <location>
        <begin position="137"/>
        <end position="162"/>
    </location>
</feature>
<evidence type="ECO:0000256" key="2">
    <source>
        <dbReference type="SAM" id="Phobius"/>
    </source>
</evidence>
<sequence length="200" mass="20791">MSNGLAEPGVLDRIDLSSSAPDPDDRLLPGETPVAAVALSPGWIAVTDRSVLSYHPDRDPAVVRTPRPNVTSVALRRTGARTLLRYVPGALVYALAALAVGALLLAVSPGELVAVPDAPGAGGLESIVRTLGWASRLLGTVLVFSGILIGLGVAVVVGYWLSAREVALVVERGAADPIECPTDRQTGRHALETLREAIPE</sequence>
<dbReference type="eggNOG" id="arCOG08172">
    <property type="taxonomic scope" value="Archaea"/>
</dbReference>
<dbReference type="KEGG" id="nmo:Nmlp_3107"/>